<protein>
    <recommendedName>
        <fullName evidence="6">Peptidase C1A papain C-terminal domain-containing protein</fullName>
    </recommendedName>
</protein>
<gene>
    <name evidence="7" type="ORF">LTRI10_LOCUS48679</name>
</gene>
<keyword evidence="2" id="KW-0645">Protease</keyword>
<keyword evidence="4" id="KW-0788">Thiol protease</keyword>
<dbReference type="PROSITE" id="PS00639">
    <property type="entry name" value="THIOL_PROTEASE_HIS"/>
    <property type="match status" value="1"/>
</dbReference>
<keyword evidence="3" id="KW-0378">Hydrolase</keyword>
<comment type="similarity">
    <text evidence="1">Belongs to the peptidase C1 family.</text>
</comment>
<evidence type="ECO:0000313" key="8">
    <source>
        <dbReference type="Proteomes" id="UP001497516"/>
    </source>
</evidence>
<organism evidence="7 8">
    <name type="scientific">Linum trigynum</name>
    <dbReference type="NCBI Taxonomy" id="586398"/>
    <lineage>
        <taxon>Eukaryota</taxon>
        <taxon>Viridiplantae</taxon>
        <taxon>Streptophyta</taxon>
        <taxon>Embryophyta</taxon>
        <taxon>Tracheophyta</taxon>
        <taxon>Spermatophyta</taxon>
        <taxon>Magnoliopsida</taxon>
        <taxon>eudicotyledons</taxon>
        <taxon>Gunneridae</taxon>
        <taxon>Pentapetalae</taxon>
        <taxon>rosids</taxon>
        <taxon>fabids</taxon>
        <taxon>Malpighiales</taxon>
        <taxon>Linaceae</taxon>
        <taxon>Linum</taxon>
    </lineage>
</organism>
<dbReference type="SUPFAM" id="SSF54001">
    <property type="entry name" value="Cysteine proteinases"/>
    <property type="match status" value="1"/>
</dbReference>
<dbReference type="EMBL" id="OZ034821">
    <property type="protein sequence ID" value="CAL1409155.1"/>
    <property type="molecule type" value="Genomic_DNA"/>
</dbReference>
<dbReference type="Gene3D" id="3.90.70.10">
    <property type="entry name" value="Cysteine proteinases"/>
    <property type="match status" value="1"/>
</dbReference>
<evidence type="ECO:0000256" key="5">
    <source>
        <dbReference type="SAM" id="MobiDB-lite"/>
    </source>
</evidence>
<dbReference type="InterPro" id="IPR038765">
    <property type="entry name" value="Papain-like_cys_pep_sf"/>
</dbReference>
<dbReference type="Proteomes" id="UP001497516">
    <property type="component" value="Chromosome 8"/>
</dbReference>
<accession>A0AAV2GEM3</accession>
<evidence type="ECO:0000256" key="2">
    <source>
        <dbReference type="ARBA" id="ARBA00022670"/>
    </source>
</evidence>
<evidence type="ECO:0000259" key="6">
    <source>
        <dbReference type="SMART" id="SM00645"/>
    </source>
</evidence>
<dbReference type="GO" id="GO:0008234">
    <property type="term" value="F:cysteine-type peptidase activity"/>
    <property type="evidence" value="ECO:0007669"/>
    <property type="project" value="UniProtKB-KW"/>
</dbReference>
<evidence type="ECO:0000256" key="4">
    <source>
        <dbReference type="ARBA" id="ARBA00022807"/>
    </source>
</evidence>
<dbReference type="InterPro" id="IPR000668">
    <property type="entry name" value="Peptidase_C1A_C"/>
</dbReference>
<dbReference type="AlphaFoldDB" id="A0AAV2GEM3"/>
<feature type="region of interest" description="Disordered" evidence="5">
    <location>
        <begin position="72"/>
        <end position="93"/>
    </location>
</feature>
<dbReference type="SMART" id="SM00645">
    <property type="entry name" value="Pept_C1"/>
    <property type="match status" value="1"/>
</dbReference>
<evidence type="ECO:0000313" key="7">
    <source>
        <dbReference type="EMBL" id="CAL1409155.1"/>
    </source>
</evidence>
<dbReference type="GO" id="GO:0006508">
    <property type="term" value="P:proteolysis"/>
    <property type="evidence" value="ECO:0007669"/>
    <property type="project" value="UniProtKB-KW"/>
</dbReference>
<feature type="domain" description="Peptidase C1A papain C-terminal" evidence="6">
    <location>
        <begin position="18"/>
        <end position="211"/>
    </location>
</feature>
<proteinExistence type="inferred from homology"/>
<evidence type="ECO:0000256" key="1">
    <source>
        <dbReference type="ARBA" id="ARBA00008455"/>
    </source>
</evidence>
<sequence>MPPRRLRAARPSDLGADAPLAVDWTDEGWLQRAVDGKIILPSPIRDQSDLATCGCHAVAAALEAAHNILNRDKEPGTTQSREPLPLPPWQKVPSTEKLNPSKVVGIRKIEKFETVVESEILKLVERQPVIMILNLRSAFENWKSSGVYKGPDPGIEKNNGHAVLIVGYGTTNSGINFWKIKNSSGKHWGEDGYCKICRASRNILILHVAAFS</sequence>
<name>A0AAV2GEM3_9ROSI</name>
<dbReference type="InterPro" id="IPR025660">
    <property type="entry name" value="Pept_his_AS"/>
</dbReference>
<keyword evidence="8" id="KW-1185">Reference proteome</keyword>
<evidence type="ECO:0000256" key="3">
    <source>
        <dbReference type="ARBA" id="ARBA00022801"/>
    </source>
</evidence>
<dbReference type="PANTHER" id="PTHR12411">
    <property type="entry name" value="CYSTEINE PROTEASE FAMILY C1-RELATED"/>
    <property type="match status" value="1"/>
</dbReference>
<reference evidence="7 8" key="1">
    <citation type="submission" date="2024-04" db="EMBL/GenBank/DDBJ databases">
        <authorList>
            <person name="Fracassetti M."/>
        </authorList>
    </citation>
    <scope>NUCLEOTIDE SEQUENCE [LARGE SCALE GENOMIC DNA]</scope>
</reference>
<dbReference type="Pfam" id="PF00112">
    <property type="entry name" value="Peptidase_C1"/>
    <property type="match status" value="1"/>
</dbReference>
<dbReference type="InterPro" id="IPR013128">
    <property type="entry name" value="Peptidase_C1A"/>
</dbReference>